<feature type="transmembrane region" description="Helical" evidence="2">
    <location>
        <begin position="39"/>
        <end position="59"/>
    </location>
</feature>
<dbReference type="RefSeq" id="WP_185683932.1">
    <property type="nucleotide sequence ID" value="NZ_JACLAU010000021.1"/>
</dbReference>
<name>A0A7X1F8V9_9SPHN</name>
<comment type="caution">
    <text evidence="3">The sequence shown here is derived from an EMBL/GenBank/DDBJ whole genome shotgun (WGS) entry which is preliminary data.</text>
</comment>
<feature type="region of interest" description="Disordered" evidence="1">
    <location>
        <begin position="82"/>
        <end position="102"/>
    </location>
</feature>
<keyword evidence="2" id="KW-0812">Transmembrane</keyword>
<sequence length="102" mass="11591">MRMIRTIVWAVLLIALVLFSVTNWTPVTVRIWEDLVWETRLPALVILSFLAGLLPMWLLHQAGRWRWRRRINALEAVTRQPSAALSSTQLDAAAQSGETPAT</sequence>
<evidence type="ECO:0000313" key="4">
    <source>
        <dbReference type="Proteomes" id="UP000520156"/>
    </source>
</evidence>
<accession>A0A7X1F8V9</accession>
<dbReference type="EMBL" id="JACLAU010000021">
    <property type="protein sequence ID" value="MBC2652516.1"/>
    <property type="molecule type" value="Genomic_DNA"/>
</dbReference>
<dbReference type="Proteomes" id="UP000520156">
    <property type="component" value="Unassembled WGS sequence"/>
</dbReference>
<keyword evidence="4" id="KW-1185">Reference proteome</keyword>
<gene>
    <name evidence="3" type="ORF">H7F49_12460</name>
</gene>
<organism evidence="3 4">
    <name type="scientific">Novosphingobium aerophilum</name>
    <dbReference type="NCBI Taxonomy" id="2839843"/>
    <lineage>
        <taxon>Bacteria</taxon>
        <taxon>Pseudomonadati</taxon>
        <taxon>Pseudomonadota</taxon>
        <taxon>Alphaproteobacteria</taxon>
        <taxon>Sphingomonadales</taxon>
        <taxon>Sphingomonadaceae</taxon>
        <taxon>Novosphingobium</taxon>
    </lineage>
</organism>
<keyword evidence="2" id="KW-0472">Membrane</keyword>
<evidence type="ECO:0000256" key="1">
    <source>
        <dbReference type="SAM" id="MobiDB-lite"/>
    </source>
</evidence>
<keyword evidence="2" id="KW-1133">Transmembrane helix</keyword>
<protein>
    <submittedName>
        <fullName evidence="3">DUF1049 domain-containing protein</fullName>
    </submittedName>
</protein>
<evidence type="ECO:0000256" key="2">
    <source>
        <dbReference type="SAM" id="Phobius"/>
    </source>
</evidence>
<evidence type="ECO:0000313" key="3">
    <source>
        <dbReference type="EMBL" id="MBC2652516.1"/>
    </source>
</evidence>
<proteinExistence type="predicted"/>
<dbReference type="AlphaFoldDB" id="A0A7X1F8V9"/>
<reference evidence="3 4" key="1">
    <citation type="submission" date="2020-08" db="EMBL/GenBank/DDBJ databases">
        <title>The genome sequence of Novosphingobium flavum 4Y4.</title>
        <authorList>
            <person name="Liu Y."/>
        </authorList>
    </citation>
    <scope>NUCLEOTIDE SEQUENCE [LARGE SCALE GENOMIC DNA]</scope>
    <source>
        <strain evidence="3 4">4Y4</strain>
    </source>
</reference>